<dbReference type="CDD" id="cd02440">
    <property type="entry name" value="AdoMet_MTases"/>
    <property type="match status" value="1"/>
</dbReference>
<dbReference type="PANTHER" id="PTHR43861">
    <property type="entry name" value="TRANS-ACONITATE 2-METHYLTRANSFERASE-RELATED"/>
    <property type="match status" value="1"/>
</dbReference>
<protein>
    <recommendedName>
        <fullName evidence="3">Methyltransferase domain-containing protein</fullName>
    </recommendedName>
</protein>
<evidence type="ECO:0000256" key="2">
    <source>
        <dbReference type="ARBA" id="ARBA00022679"/>
    </source>
</evidence>
<dbReference type="Proteomes" id="UP000094936">
    <property type="component" value="Unassembled WGS sequence"/>
</dbReference>
<dbReference type="OrthoDB" id="9795085at2"/>
<dbReference type="GO" id="GO:0032259">
    <property type="term" value="P:methylation"/>
    <property type="evidence" value="ECO:0007669"/>
    <property type="project" value="UniProtKB-KW"/>
</dbReference>
<accession>A0A1C3ECF4</accession>
<organism evidence="4 5">
    <name type="scientific">Veronia pacifica</name>
    <dbReference type="NCBI Taxonomy" id="1080227"/>
    <lineage>
        <taxon>Bacteria</taxon>
        <taxon>Pseudomonadati</taxon>
        <taxon>Pseudomonadota</taxon>
        <taxon>Gammaproteobacteria</taxon>
        <taxon>Vibrionales</taxon>
        <taxon>Vibrionaceae</taxon>
        <taxon>Veronia</taxon>
    </lineage>
</organism>
<proteinExistence type="predicted"/>
<dbReference type="GO" id="GO:0008168">
    <property type="term" value="F:methyltransferase activity"/>
    <property type="evidence" value="ECO:0007669"/>
    <property type="project" value="UniProtKB-KW"/>
</dbReference>
<keyword evidence="1" id="KW-0489">Methyltransferase</keyword>
<evidence type="ECO:0000313" key="4">
    <source>
        <dbReference type="EMBL" id="ODA30918.1"/>
    </source>
</evidence>
<reference evidence="4 5" key="1">
    <citation type="submission" date="2016-05" db="EMBL/GenBank/DDBJ databases">
        <title>Genomic Taxonomy of the Vibrionaceae.</title>
        <authorList>
            <person name="Gomez-Gil B."/>
            <person name="Enciso-Ibarra J."/>
        </authorList>
    </citation>
    <scope>NUCLEOTIDE SEQUENCE [LARGE SCALE GENOMIC DNA]</scope>
    <source>
        <strain evidence="4 5">CAIM 1920</strain>
    </source>
</reference>
<dbReference type="AlphaFoldDB" id="A0A1C3ECF4"/>
<gene>
    <name evidence="4" type="ORF">A8L45_18770</name>
</gene>
<dbReference type="STRING" id="1080227.A8L45_18770"/>
<dbReference type="SUPFAM" id="SSF53335">
    <property type="entry name" value="S-adenosyl-L-methionine-dependent methyltransferases"/>
    <property type="match status" value="1"/>
</dbReference>
<dbReference type="RefSeq" id="WP_068904891.1">
    <property type="nucleotide sequence ID" value="NZ_JBHUIF010000012.1"/>
</dbReference>
<dbReference type="InterPro" id="IPR041698">
    <property type="entry name" value="Methyltransf_25"/>
</dbReference>
<comment type="caution">
    <text evidence="4">The sequence shown here is derived from an EMBL/GenBank/DDBJ whole genome shotgun (WGS) entry which is preliminary data.</text>
</comment>
<name>A0A1C3ECF4_9GAMM</name>
<sequence>MQDLSEFFCGDDYDCEYSHLYEADIALIQRYIDKSGAKRLLDLCCGTGIVTVPLAEKLTFTTGVDIQPQMLATAIRKARHLDNIEFIEADATRFVADEPYDIAVMTGNAFQTFLDDPLLESVLSNLSRQLVSGAYFIFDTRLPIGSNLTLDADWGETGSYTDPQGRHVRRFYKRVRYDEQRNIIYFEKKREYPDGSQFFSSIDLKYRPLETIIAMLDEAGFDVEARFSNWEADPLQPDSKGMVCVARKR</sequence>
<dbReference type="Gene3D" id="2.20.25.110">
    <property type="entry name" value="S-adenosyl-L-methionine-dependent methyltransferases"/>
    <property type="match status" value="1"/>
</dbReference>
<dbReference type="InterPro" id="IPR029063">
    <property type="entry name" value="SAM-dependent_MTases_sf"/>
</dbReference>
<evidence type="ECO:0000256" key="1">
    <source>
        <dbReference type="ARBA" id="ARBA00022603"/>
    </source>
</evidence>
<dbReference type="PANTHER" id="PTHR43861:SF1">
    <property type="entry name" value="TRANS-ACONITATE 2-METHYLTRANSFERASE"/>
    <property type="match status" value="1"/>
</dbReference>
<evidence type="ECO:0000259" key="3">
    <source>
        <dbReference type="Pfam" id="PF13649"/>
    </source>
</evidence>
<dbReference type="Gene3D" id="3.40.50.150">
    <property type="entry name" value="Vaccinia Virus protein VP39"/>
    <property type="match status" value="1"/>
</dbReference>
<evidence type="ECO:0000313" key="5">
    <source>
        <dbReference type="Proteomes" id="UP000094936"/>
    </source>
</evidence>
<keyword evidence="2" id="KW-0808">Transferase</keyword>
<keyword evidence="5" id="KW-1185">Reference proteome</keyword>
<feature type="domain" description="Methyltransferase" evidence="3">
    <location>
        <begin position="41"/>
        <end position="132"/>
    </location>
</feature>
<dbReference type="Pfam" id="PF13649">
    <property type="entry name" value="Methyltransf_25"/>
    <property type="match status" value="1"/>
</dbReference>
<dbReference type="EMBL" id="LYBM01000044">
    <property type="protein sequence ID" value="ODA30918.1"/>
    <property type="molecule type" value="Genomic_DNA"/>
</dbReference>